<feature type="transmembrane region" description="Helical" evidence="6">
    <location>
        <begin position="570"/>
        <end position="589"/>
    </location>
</feature>
<keyword evidence="5 6" id="KW-0472">Membrane</keyword>
<comment type="subcellular location">
    <subcellularLocation>
        <location evidence="1 6">Cell membrane</location>
        <topology evidence="1 6">Multi-pass membrane protein</topology>
    </subcellularLocation>
</comment>
<proteinExistence type="inferred from homology"/>
<comment type="similarity">
    <text evidence="6">Belongs to the ABC-4 integral membrane protein family.</text>
</comment>
<dbReference type="STRING" id="1548.CSCA_1803"/>
<feature type="transmembrane region" description="Helical" evidence="6">
    <location>
        <begin position="601"/>
        <end position="624"/>
    </location>
</feature>
<sequence>MNFNKIALKMLKVNFKRYLLYCICNTFSVILFYCFAALFTNNSFMKNPSVIDTSISSNIIAPSFLVSIFIVLFVPYSHNAFQKLRRNDYGILMTLGMTEKEVLINMLFENGIIALISVASGLFIGTFISMAFYEIIIKFIGISALNYQINIKAYEVTILFYGAVFVITVIISIFQSLKMKIIDLMKERYKADKGKKTHKAIFYIGIVMLITAVIIMVRNYKSGHSSDVWFCSMLLCLIGTYFIIGNSDIIILWLEKNNKSYYLKNSLFFSDLKYHFHSTKKILTSMVWLFEFAIFFVALCMITYPSFTKNAVTYTPYEMEFAQMGKINQISDKALEEILKGGSTKVTEEKSMEFLRNGAFNILSESQVNSTLKRNYNIKKGTFMTIFMYDLKDGYAHDLSAPEKMLFTCGDKELNLKSAGSKIDILVDKNYMADRTIIVNNDDYEQIKNTSKDYEIVVSKLFNFGDWKKSRDIVETLQQQLNKLNHEDGSESKLFKISSRIEQYKTAEQSSLFLIVTVAFVVILFWFSANIILHLKLQLEFQDEYRKYRDLYKMGMQEEEAKHLILSKHYFMFMVPVFIGAIIAMFYNYSINTICDYGWIAVKYCGIVSIIVIIIQIVFVKIYTNVYSKGLLNKVLNN</sequence>
<evidence type="ECO:0000259" key="7">
    <source>
        <dbReference type="Pfam" id="PF02687"/>
    </source>
</evidence>
<name>A0A0E3M8R9_CLOSL</name>
<dbReference type="EMBL" id="CP009933">
    <property type="protein sequence ID" value="AKA68928.1"/>
    <property type="molecule type" value="Genomic_DNA"/>
</dbReference>
<dbReference type="GO" id="GO:0055085">
    <property type="term" value="P:transmembrane transport"/>
    <property type="evidence" value="ECO:0007669"/>
    <property type="project" value="UniProtKB-UniRule"/>
</dbReference>
<dbReference type="Proteomes" id="UP000033115">
    <property type="component" value="Chromosome"/>
</dbReference>
<organism evidence="8 9">
    <name type="scientific">Clostridium scatologenes</name>
    <dbReference type="NCBI Taxonomy" id="1548"/>
    <lineage>
        <taxon>Bacteria</taxon>
        <taxon>Bacillati</taxon>
        <taxon>Bacillota</taxon>
        <taxon>Clostridia</taxon>
        <taxon>Eubacteriales</taxon>
        <taxon>Clostridiaceae</taxon>
        <taxon>Clostridium</taxon>
    </lineage>
</organism>
<evidence type="ECO:0000256" key="1">
    <source>
        <dbReference type="ARBA" id="ARBA00004651"/>
    </source>
</evidence>
<dbReference type="AlphaFoldDB" id="A0A0E3M8R9"/>
<evidence type="ECO:0000256" key="3">
    <source>
        <dbReference type="ARBA" id="ARBA00022692"/>
    </source>
</evidence>
<feature type="transmembrane region" description="Helical" evidence="6">
    <location>
        <begin position="18"/>
        <end position="39"/>
    </location>
</feature>
<dbReference type="InterPro" id="IPR003838">
    <property type="entry name" value="ABC3_permease_C"/>
</dbReference>
<dbReference type="PANTHER" id="PTHR46795:SF3">
    <property type="entry name" value="ABC TRANSPORTER PERMEASE"/>
    <property type="match status" value="1"/>
</dbReference>
<evidence type="ECO:0000256" key="4">
    <source>
        <dbReference type="ARBA" id="ARBA00022989"/>
    </source>
</evidence>
<dbReference type="PIRSF" id="PIRSF018968">
    <property type="entry name" value="ABC_permease_BceB"/>
    <property type="match status" value="1"/>
</dbReference>
<dbReference type="InterPro" id="IPR052536">
    <property type="entry name" value="ABC-4_Integral_Memb_Prot"/>
</dbReference>
<reference evidence="8 9" key="1">
    <citation type="journal article" date="2015" name="J. Biotechnol.">
        <title>Complete genome sequence of a malodorant-producing acetogen, Clostridium scatologenes ATCC 25775(T).</title>
        <authorList>
            <person name="Zhu Z."/>
            <person name="Guo T."/>
            <person name="Zheng H."/>
            <person name="Song T."/>
            <person name="Ouyang P."/>
            <person name="Xie J."/>
        </authorList>
    </citation>
    <scope>NUCLEOTIDE SEQUENCE [LARGE SCALE GENOMIC DNA]</scope>
    <source>
        <strain evidence="8 9">ATCC 25775</strain>
    </source>
</reference>
<dbReference type="PANTHER" id="PTHR46795">
    <property type="entry name" value="ABC TRANSPORTER PERMEASE-RELATED-RELATED"/>
    <property type="match status" value="1"/>
</dbReference>
<feature type="domain" description="ABC3 transporter permease C-terminal" evidence="7">
    <location>
        <begin position="64"/>
        <end position="179"/>
    </location>
</feature>
<evidence type="ECO:0000256" key="2">
    <source>
        <dbReference type="ARBA" id="ARBA00022475"/>
    </source>
</evidence>
<evidence type="ECO:0000256" key="5">
    <source>
        <dbReference type="ARBA" id="ARBA00023136"/>
    </source>
</evidence>
<gene>
    <name evidence="8" type="ORF">CSCA_1803</name>
</gene>
<dbReference type="HOGENOM" id="CLU_022800_3_1_9"/>
<keyword evidence="3 6" id="KW-0812">Transmembrane</keyword>
<keyword evidence="2 6" id="KW-1003">Cell membrane</keyword>
<feature type="transmembrane region" description="Helical" evidence="6">
    <location>
        <begin position="512"/>
        <end position="533"/>
    </location>
</feature>
<evidence type="ECO:0000313" key="8">
    <source>
        <dbReference type="EMBL" id="AKA68928.1"/>
    </source>
</evidence>
<keyword evidence="4 6" id="KW-1133">Transmembrane helix</keyword>
<feature type="transmembrane region" description="Helical" evidence="6">
    <location>
        <begin position="282"/>
        <end position="304"/>
    </location>
</feature>
<keyword evidence="6" id="KW-0813">Transport</keyword>
<feature type="transmembrane region" description="Helical" evidence="6">
    <location>
        <begin position="156"/>
        <end position="179"/>
    </location>
</feature>
<feature type="transmembrane region" description="Helical" evidence="6">
    <location>
        <begin position="112"/>
        <end position="136"/>
    </location>
</feature>
<keyword evidence="9" id="KW-1185">Reference proteome</keyword>
<feature type="transmembrane region" description="Helical" evidence="6">
    <location>
        <begin position="200"/>
        <end position="220"/>
    </location>
</feature>
<dbReference type="Pfam" id="PF02687">
    <property type="entry name" value="FtsX"/>
    <property type="match status" value="1"/>
</dbReference>
<feature type="transmembrane region" description="Helical" evidence="6">
    <location>
        <begin position="59"/>
        <end position="76"/>
    </location>
</feature>
<evidence type="ECO:0000313" key="9">
    <source>
        <dbReference type="Proteomes" id="UP000033115"/>
    </source>
</evidence>
<protein>
    <recommendedName>
        <fullName evidence="7">ABC3 transporter permease C-terminal domain-containing protein</fullName>
    </recommendedName>
</protein>
<dbReference type="KEGG" id="csq:CSCA_1803"/>
<feature type="transmembrane region" description="Helical" evidence="6">
    <location>
        <begin position="232"/>
        <end position="254"/>
    </location>
</feature>
<accession>A0A0E3M8R9</accession>
<dbReference type="RefSeq" id="WP_029161883.1">
    <property type="nucleotide sequence ID" value="NZ_CP009933.1"/>
</dbReference>
<evidence type="ECO:0000256" key="6">
    <source>
        <dbReference type="PIRNR" id="PIRNR018968"/>
    </source>
</evidence>
<dbReference type="GO" id="GO:0005886">
    <property type="term" value="C:plasma membrane"/>
    <property type="evidence" value="ECO:0007669"/>
    <property type="project" value="UniProtKB-SubCell"/>
</dbReference>
<dbReference type="InterPro" id="IPR027022">
    <property type="entry name" value="ABC_permease_BceB-typ"/>
</dbReference>